<proteinExistence type="predicted"/>
<keyword evidence="3" id="KW-1133">Transmembrane helix</keyword>
<sequence length="643" mass="73765">MALSLVVVLILVAIIGYRFVSQTSDVHIERIASRDVAQQRVGKLQRQLQKIEQGMALQIIEPGSVAKSELQLMLEVLERDFKKLDNDLLVSTGEQPLMSGETSVAILPNFKAEAITFMHVADNNMLRFPSTYIMQAYMQPRSRTINDTLDRLIFEMPKNSDQEFMRLIYETQHIWQQLLAEFRLVVANRFSVFADNPREGMQARTHNIEIYLEQMRTQLLRLEKEKVPESLQPLPDGIWQQLQTSAQEWQQYYKELMSSLTSSKWRLDLYQFNTILQPQIRKMEEGLSQLRANLADQAGRDITGLTKVTGRLALAILVSSLIGIALIIGAYFYLNVRVLKPMSETAQALRQEASGDSEVVIPVPKLQETRDLVEAFDEMRNQVLKRERGLDHLAHHDPLTKLPNRLLLKDRLDHALEMAKRHDQVLACLFLDLDNFKQINDTLGHLAGDELLIEVARRLQETMRSSDTIARLGGDEFAILLEDIGQKVFAEKIAQKILKSLRQFIVIDDHQFHVTASIGIAIFPDDDSISDDLLRDADAAMYEAKRLGKNDYHFFSVELLQLATQKLKLDQRLRQAVKNKELIYYYQPIVDARTNRLIAAEALLRWKAPEEALKSPVDFIEAMKRLDLDLRKQLTLDLAAQVN</sequence>
<evidence type="ECO:0000259" key="5">
    <source>
        <dbReference type="PROSITE" id="PS50885"/>
    </source>
</evidence>
<dbReference type="InterPro" id="IPR001633">
    <property type="entry name" value="EAL_dom"/>
</dbReference>
<evidence type="ECO:0000259" key="6">
    <source>
        <dbReference type="PROSITE" id="PS50887"/>
    </source>
</evidence>
<dbReference type="Gene3D" id="3.30.70.270">
    <property type="match status" value="1"/>
</dbReference>
<dbReference type="FunFam" id="3.30.70.270:FF:000001">
    <property type="entry name" value="Diguanylate cyclase domain protein"/>
    <property type="match status" value="1"/>
</dbReference>
<feature type="non-terminal residue" evidence="7">
    <location>
        <position position="643"/>
    </location>
</feature>
<dbReference type="InterPro" id="IPR000160">
    <property type="entry name" value="GGDEF_dom"/>
</dbReference>
<dbReference type="InterPro" id="IPR035919">
    <property type="entry name" value="EAL_sf"/>
</dbReference>
<reference evidence="7" key="1">
    <citation type="journal article" date="2020" name="mSystems">
        <title>Genome- and Community-Level Interaction Insights into Carbon Utilization and Element Cycling Functions of Hydrothermarchaeota in Hydrothermal Sediment.</title>
        <authorList>
            <person name="Zhou Z."/>
            <person name="Liu Y."/>
            <person name="Xu W."/>
            <person name="Pan J."/>
            <person name="Luo Z.H."/>
            <person name="Li M."/>
        </authorList>
    </citation>
    <scope>NUCLEOTIDE SEQUENCE [LARGE SCALE GENOMIC DNA]</scope>
    <source>
        <strain evidence="7">HyVt-26</strain>
    </source>
</reference>
<dbReference type="EMBL" id="DRCV01000141">
    <property type="protein sequence ID" value="HDK38002.1"/>
    <property type="molecule type" value="Genomic_DNA"/>
</dbReference>
<dbReference type="Gene3D" id="6.10.340.10">
    <property type="match status" value="1"/>
</dbReference>
<feature type="domain" description="GGDEF" evidence="6">
    <location>
        <begin position="424"/>
        <end position="557"/>
    </location>
</feature>
<protein>
    <submittedName>
        <fullName evidence="7">Diguanylate cyclase</fullName>
    </submittedName>
</protein>
<dbReference type="CDD" id="cd01949">
    <property type="entry name" value="GGDEF"/>
    <property type="match status" value="1"/>
</dbReference>
<dbReference type="GO" id="GO:0007165">
    <property type="term" value="P:signal transduction"/>
    <property type="evidence" value="ECO:0007669"/>
    <property type="project" value="InterPro"/>
</dbReference>
<dbReference type="PANTHER" id="PTHR44757">
    <property type="entry name" value="DIGUANYLATE CYCLASE DGCP"/>
    <property type="match status" value="1"/>
</dbReference>
<dbReference type="Pfam" id="PF00563">
    <property type="entry name" value="EAL"/>
    <property type="match status" value="1"/>
</dbReference>
<dbReference type="Gene3D" id="3.20.20.450">
    <property type="entry name" value="EAL domain"/>
    <property type="match status" value="1"/>
</dbReference>
<accession>A0A831NTG1</accession>
<dbReference type="InterPro" id="IPR003660">
    <property type="entry name" value="HAMP_dom"/>
</dbReference>
<name>A0A831NTG1_9GAMM</name>
<evidence type="ECO:0000256" key="1">
    <source>
        <dbReference type="ARBA" id="ARBA00001946"/>
    </source>
</evidence>
<dbReference type="GO" id="GO:0003824">
    <property type="term" value="F:catalytic activity"/>
    <property type="evidence" value="ECO:0007669"/>
    <property type="project" value="UniProtKB-ARBA"/>
</dbReference>
<dbReference type="PANTHER" id="PTHR44757:SF2">
    <property type="entry name" value="BIOFILM ARCHITECTURE MAINTENANCE PROTEIN MBAA"/>
    <property type="match status" value="1"/>
</dbReference>
<dbReference type="InterPro" id="IPR029787">
    <property type="entry name" value="Nucleotide_cyclase"/>
</dbReference>
<dbReference type="SUPFAM" id="SSF141868">
    <property type="entry name" value="EAL domain-like"/>
    <property type="match status" value="1"/>
</dbReference>
<dbReference type="PROSITE" id="PS50883">
    <property type="entry name" value="EAL"/>
    <property type="match status" value="1"/>
</dbReference>
<feature type="coiled-coil region" evidence="2">
    <location>
        <begin position="34"/>
        <end position="87"/>
    </location>
</feature>
<dbReference type="SMART" id="SM00267">
    <property type="entry name" value="GGDEF"/>
    <property type="match status" value="1"/>
</dbReference>
<evidence type="ECO:0000256" key="2">
    <source>
        <dbReference type="SAM" id="Coils"/>
    </source>
</evidence>
<gene>
    <name evidence="7" type="ORF">ENG92_03185</name>
</gene>
<dbReference type="PROSITE" id="PS50887">
    <property type="entry name" value="GGDEF"/>
    <property type="match status" value="1"/>
</dbReference>
<dbReference type="NCBIfam" id="TIGR00254">
    <property type="entry name" value="GGDEF"/>
    <property type="match status" value="1"/>
</dbReference>
<keyword evidence="2" id="KW-0175">Coiled coil</keyword>
<dbReference type="AlphaFoldDB" id="A0A831NTG1"/>
<comment type="cofactor">
    <cofactor evidence="1">
        <name>Mg(2+)</name>
        <dbReference type="ChEBI" id="CHEBI:18420"/>
    </cofactor>
</comment>
<dbReference type="SUPFAM" id="SSF55073">
    <property type="entry name" value="Nucleotide cyclase"/>
    <property type="match status" value="1"/>
</dbReference>
<dbReference type="PROSITE" id="PS50885">
    <property type="entry name" value="HAMP"/>
    <property type="match status" value="1"/>
</dbReference>
<feature type="domain" description="HAMP" evidence="5">
    <location>
        <begin position="336"/>
        <end position="388"/>
    </location>
</feature>
<dbReference type="InterPro" id="IPR052155">
    <property type="entry name" value="Biofilm_reg_signaling"/>
</dbReference>
<feature type="transmembrane region" description="Helical" evidence="3">
    <location>
        <begin position="312"/>
        <end position="334"/>
    </location>
</feature>
<organism evidence="7">
    <name type="scientific">Thiolapillus brandeum</name>
    <dbReference type="NCBI Taxonomy" id="1076588"/>
    <lineage>
        <taxon>Bacteria</taxon>
        <taxon>Pseudomonadati</taxon>
        <taxon>Pseudomonadota</taxon>
        <taxon>Gammaproteobacteria</taxon>
        <taxon>Chromatiales</taxon>
        <taxon>Sedimenticolaceae</taxon>
        <taxon>Thiolapillus</taxon>
    </lineage>
</organism>
<dbReference type="Proteomes" id="UP000885822">
    <property type="component" value="Unassembled WGS sequence"/>
</dbReference>
<dbReference type="GO" id="GO:0016020">
    <property type="term" value="C:membrane"/>
    <property type="evidence" value="ECO:0007669"/>
    <property type="project" value="InterPro"/>
</dbReference>
<evidence type="ECO:0000259" key="4">
    <source>
        <dbReference type="PROSITE" id="PS50883"/>
    </source>
</evidence>
<keyword evidence="3" id="KW-0812">Transmembrane</keyword>
<evidence type="ECO:0000256" key="3">
    <source>
        <dbReference type="SAM" id="Phobius"/>
    </source>
</evidence>
<keyword evidence="3" id="KW-0472">Membrane</keyword>
<dbReference type="Pfam" id="PF00990">
    <property type="entry name" value="GGDEF"/>
    <property type="match status" value="1"/>
</dbReference>
<feature type="domain" description="EAL" evidence="4">
    <location>
        <begin position="566"/>
        <end position="643"/>
    </location>
</feature>
<comment type="caution">
    <text evidence="7">The sequence shown here is derived from an EMBL/GenBank/DDBJ whole genome shotgun (WGS) entry which is preliminary data.</text>
</comment>
<evidence type="ECO:0000313" key="7">
    <source>
        <dbReference type="EMBL" id="HDK38002.1"/>
    </source>
</evidence>
<dbReference type="InterPro" id="IPR043128">
    <property type="entry name" value="Rev_trsase/Diguanyl_cyclase"/>
</dbReference>